<dbReference type="InterPro" id="IPR011051">
    <property type="entry name" value="RmlC_Cupin_sf"/>
</dbReference>
<accession>A0ABT5G3C3</accession>
<dbReference type="SUPFAM" id="SSF51182">
    <property type="entry name" value="RmlC-like cupins"/>
    <property type="match status" value="1"/>
</dbReference>
<organism evidence="2 3">
    <name type="scientific">Streptomyces gilvifuscus</name>
    <dbReference type="NCBI Taxonomy" id="1550617"/>
    <lineage>
        <taxon>Bacteria</taxon>
        <taxon>Bacillati</taxon>
        <taxon>Actinomycetota</taxon>
        <taxon>Actinomycetes</taxon>
        <taxon>Kitasatosporales</taxon>
        <taxon>Streptomycetaceae</taxon>
        <taxon>Streptomyces</taxon>
    </lineage>
</organism>
<gene>
    <name evidence="2" type="ORF">PO587_33340</name>
</gene>
<proteinExistence type="predicted"/>
<evidence type="ECO:0000259" key="1">
    <source>
        <dbReference type="Pfam" id="PF07883"/>
    </source>
</evidence>
<feature type="domain" description="Cupin type-2" evidence="1">
    <location>
        <begin position="43"/>
        <end position="110"/>
    </location>
</feature>
<evidence type="ECO:0000313" key="2">
    <source>
        <dbReference type="EMBL" id="MDC2959325.1"/>
    </source>
</evidence>
<dbReference type="RefSeq" id="WP_272177767.1">
    <property type="nucleotide sequence ID" value="NZ_JAQOSK010000016.1"/>
</dbReference>
<dbReference type="InterPro" id="IPR013096">
    <property type="entry name" value="Cupin_2"/>
</dbReference>
<keyword evidence="3" id="KW-1185">Reference proteome</keyword>
<dbReference type="Proteomes" id="UP001221328">
    <property type="component" value="Unassembled WGS sequence"/>
</dbReference>
<sequence>MIISTLQTTVRTATGTASGAVAADWQCLVRRGMLHSECEAVEHWTLPAGARLQLNPAHGVEEALLVLDGELLISCAGGRTTVGPGQLALVPHGSEGDLRAGDRPARLITVRTLAAAVTDRLPPRIPELITP</sequence>
<dbReference type="InterPro" id="IPR014710">
    <property type="entry name" value="RmlC-like_jellyroll"/>
</dbReference>
<dbReference type="Pfam" id="PF07883">
    <property type="entry name" value="Cupin_2"/>
    <property type="match status" value="1"/>
</dbReference>
<name>A0ABT5G3C3_9ACTN</name>
<dbReference type="Gene3D" id="2.60.120.10">
    <property type="entry name" value="Jelly Rolls"/>
    <property type="match status" value="1"/>
</dbReference>
<protein>
    <submittedName>
        <fullName evidence="2">Cupin domain-containing protein</fullName>
    </submittedName>
</protein>
<dbReference type="EMBL" id="JAQOSK010000016">
    <property type="protein sequence ID" value="MDC2959325.1"/>
    <property type="molecule type" value="Genomic_DNA"/>
</dbReference>
<comment type="caution">
    <text evidence="2">The sequence shown here is derived from an EMBL/GenBank/DDBJ whole genome shotgun (WGS) entry which is preliminary data.</text>
</comment>
<reference evidence="2 3" key="1">
    <citation type="journal article" date="2015" name="Int. J. Syst. Evol. Microbiol.">
        <title>Streptomyces gilvifuscus sp. nov., an actinomycete that produces antibacterial compounds isolated from soil.</title>
        <authorList>
            <person name="Nguyen T.M."/>
            <person name="Kim J."/>
        </authorList>
    </citation>
    <scope>NUCLEOTIDE SEQUENCE [LARGE SCALE GENOMIC DNA]</scope>
    <source>
        <strain evidence="2 3">T113</strain>
    </source>
</reference>
<evidence type="ECO:0000313" key="3">
    <source>
        <dbReference type="Proteomes" id="UP001221328"/>
    </source>
</evidence>